<keyword evidence="2" id="KW-1185">Reference proteome</keyword>
<name>A0A8J5TEI2_ZIZPA</name>
<accession>A0A8J5TEI2</accession>
<reference evidence="1" key="2">
    <citation type="submission" date="2021-02" db="EMBL/GenBank/DDBJ databases">
        <authorList>
            <person name="Kimball J.A."/>
            <person name="Haas M.W."/>
            <person name="Macchietto M."/>
            <person name="Kono T."/>
            <person name="Duquette J."/>
            <person name="Shao M."/>
        </authorList>
    </citation>
    <scope>NUCLEOTIDE SEQUENCE</scope>
    <source>
        <tissue evidence="1">Fresh leaf tissue</tissue>
    </source>
</reference>
<proteinExistence type="predicted"/>
<sequence>MSSGNCLPFPPGCPWQTNFKLLIQFSLLFPPLPCAPSKYPFPSSPVLTRPDVISFGMVTTLPAVTPLEWPGTRSVSPRSKGGLESSTSAPTILPFSSNIFINS</sequence>
<comment type="caution">
    <text evidence="1">The sequence shown here is derived from an EMBL/GenBank/DDBJ whole genome shotgun (WGS) entry which is preliminary data.</text>
</comment>
<evidence type="ECO:0000313" key="2">
    <source>
        <dbReference type="Proteomes" id="UP000729402"/>
    </source>
</evidence>
<protein>
    <submittedName>
        <fullName evidence="1">Uncharacterized protein</fullName>
    </submittedName>
</protein>
<reference evidence="1" key="1">
    <citation type="journal article" date="2021" name="bioRxiv">
        <title>Whole Genome Assembly and Annotation of Northern Wild Rice, Zizania palustris L., Supports a Whole Genome Duplication in the Zizania Genus.</title>
        <authorList>
            <person name="Haas M."/>
            <person name="Kono T."/>
            <person name="Macchietto M."/>
            <person name="Millas R."/>
            <person name="McGilp L."/>
            <person name="Shao M."/>
            <person name="Duquette J."/>
            <person name="Hirsch C.N."/>
            <person name="Kimball J."/>
        </authorList>
    </citation>
    <scope>NUCLEOTIDE SEQUENCE</scope>
    <source>
        <tissue evidence="1">Fresh leaf tissue</tissue>
    </source>
</reference>
<organism evidence="1 2">
    <name type="scientific">Zizania palustris</name>
    <name type="common">Northern wild rice</name>
    <dbReference type="NCBI Taxonomy" id="103762"/>
    <lineage>
        <taxon>Eukaryota</taxon>
        <taxon>Viridiplantae</taxon>
        <taxon>Streptophyta</taxon>
        <taxon>Embryophyta</taxon>
        <taxon>Tracheophyta</taxon>
        <taxon>Spermatophyta</taxon>
        <taxon>Magnoliopsida</taxon>
        <taxon>Liliopsida</taxon>
        <taxon>Poales</taxon>
        <taxon>Poaceae</taxon>
        <taxon>BOP clade</taxon>
        <taxon>Oryzoideae</taxon>
        <taxon>Oryzeae</taxon>
        <taxon>Zizaniinae</taxon>
        <taxon>Zizania</taxon>
    </lineage>
</organism>
<dbReference type="AlphaFoldDB" id="A0A8J5TEI2"/>
<gene>
    <name evidence="1" type="ORF">GUJ93_ZPchr0007g5309</name>
</gene>
<evidence type="ECO:0000313" key="1">
    <source>
        <dbReference type="EMBL" id="KAG8080498.1"/>
    </source>
</evidence>
<dbReference type="EMBL" id="JAAALK010000282">
    <property type="protein sequence ID" value="KAG8080498.1"/>
    <property type="molecule type" value="Genomic_DNA"/>
</dbReference>
<dbReference type="Proteomes" id="UP000729402">
    <property type="component" value="Unassembled WGS sequence"/>
</dbReference>